<evidence type="ECO:0000313" key="1">
    <source>
        <dbReference type="EMBL" id="MBA4660321.1"/>
    </source>
</evidence>
<organism evidence="1">
    <name type="scientific">Opuntia streptacantha</name>
    <name type="common">Prickly pear cactus</name>
    <name type="synonym">Opuntia cardona</name>
    <dbReference type="NCBI Taxonomy" id="393608"/>
    <lineage>
        <taxon>Eukaryota</taxon>
        <taxon>Viridiplantae</taxon>
        <taxon>Streptophyta</taxon>
        <taxon>Embryophyta</taxon>
        <taxon>Tracheophyta</taxon>
        <taxon>Spermatophyta</taxon>
        <taxon>Magnoliopsida</taxon>
        <taxon>eudicotyledons</taxon>
        <taxon>Gunneridae</taxon>
        <taxon>Pentapetalae</taxon>
        <taxon>Caryophyllales</taxon>
        <taxon>Cactineae</taxon>
        <taxon>Cactaceae</taxon>
        <taxon>Opuntioideae</taxon>
        <taxon>Opuntia</taxon>
    </lineage>
</organism>
<accession>A0A7C9E528</accession>
<dbReference type="AlphaFoldDB" id="A0A7C9E528"/>
<protein>
    <submittedName>
        <fullName evidence="1">Uncharacterized protein</fullName>
    </submittedName>
</protein>
<dbReference type="EMBL" id="GISG01207514">
    <property type="protein sequence ID" value="MBA4660321.1"/>
    <property type="molecule type" value="Transcribed_RNA"/>
</dbReference>
<proteinExistence type="predicted"/>
<reference evidence="1" key="1">
    <citation type="journal article" date="2013" name="J. Plant Res.">
        <title>Effect of fungi and light on seed germination of three Opuntia species from semiarid lands of central Mexico.</title>
        <authorList>
            <person name="Delgado-Sanchez P."/>
            <person name="Jimenez-Bremont J.F."/>
            <person name="Guerrero-Gonzalez Mde L."/>
            <person name="Flores J."/>
        </authorList>
    </citation>
    <scope>NUCLEOTIDE SEQUENCE</scope>
    <source>
        <tissue evidence="1">Cladode</tissue>
    </source>
</reference>
<name>A0A7C9E528_OPUST</name>
<reference evidence="1" key="2">
    <citation type="submission" date="2020-07" db="EMBL/GenBank/DDBJ databases">
        <authorList>
            <person name="Vera ALvarez R."/>
            <person name="Arias-Moreno D.M."/>
            <person name="Jimenez-Jacinto V."/>
            <person name="Jimenez-Bremont J.F."/>
            <person name="Swaminathan K."/>
            <person name="Moose S.P."/>
            <person name="Guerrero-Gonzalez M.L."/>
            <person name="Marino-Ramirez L."/>
            <person name="Landsman D."/>
            <person name="Rodriguez-Kessler M."/>
            <person name="Delgado-Sanchez P."/>
        </authorList>
    </citation>
    <scope>NUCLEOTIDE SEQUENCE</scope>
    <source>
        <tissue evidence="1">Cladode</tissue>
    </source>
</reference>
<sequence length="103" mass="10725">MGLALVPLKLIKEAGLPGMAKFASFRCLRLFFGSGFPSALGSACTVPFFRPLFLGPGRTSGIEWTSLCEPASNIPGLRTLPFRSGTPTAFSGTRGKGVACLGS</sequence>